<sequence length="181" mass="20349">MSNEINRFGCDAALTALYFAFEELALRQLKEAEYEREVDKLERKKFQLEASLRAVKLKLEQVLGEAARLEPVILRELERQTNVQTQELSKAKEEATEHEQQFAPVEAKCDELKKQNAEPEKEVEELKSRDADGVAGEVNMRKLLQELRFMVRTWSNYSLVVRAAAAGGGGCHVAKGGVGLA</sequence>
<protein>
    <submittedName>
        <fullName evidence="2">Uncharacterized protein</fullName>
    </submittedName>
</protein>
<gene>
    <name evidence="2" type="ORF">HPB51_006503</name>
</gene>
<evidence type="ECO:0000256" key="1">
    <source>
        <dbReference type="SAM" id="Coils"/>
    </source>
</evidence>
<dbReference type="Proteomes" id="UP000821866">
    <property type="component" value="Chromosome 3"/>
</dbReference>
<accession>A0A9J6E6G6</accession>
<dbReference type="AlphaFoldDB" id="A0A9J6E6G6"/>
<dbReference type="Gene3D" id="1.10.287.1490">
    <property type="match status" value="1"/>
</dbReference>
<proteinExistence type="predicted"/>
<feature type="coiled-coil region" evidence="1">
    <location>
        <begin position="24"/>
        <end position="129"/>
    </location>
</feature>
<dbReference type="EMBL" id="JABSTU010000005">
    <property type="protein sequence ID" value="KAH8030071.1"/>
    <property type="molecule type" value="Genomic_DNA"/>
</dbReference>
<name>A0A9J6E6G6_RHIMP</name>
<reference evidence="2" key="1">
    <citation type="journal article" date="2020" name="Cell">
        <title>Large-Scale Comparative Analyses of Tick Genomes Elucidate Their Genetic Diversity and Vector Capacities.</title>
        <authorList>
            <consortium name="Tick Genome and Microbiome Consortium (TIGMIC)"/>
            <person name="Jia N."/>
            <person name="Wang J."/>
            <person name="Shi W."/>
            <person name="Du L."/>
            <person name="Sun Y."/>
            <person name="Zhan W."/>
            <person name="Jiang J.F."/>
            <person name="Wang Q."/>
            <person name="Zhang B."/>
            <person name="Ji P."/>
            <person name="Bell-Sakyi L."/>
            <person name="Cui X.M."/>
            <person name="Yuan T.T."/>
            <person name="Jiang B.G."/>
            <person name="Yang W.F."/>
            <person name="Lam T.T."/>
            <person name="Chang Q.C."/>
            <person name="Ding S.J."/>
            <person name="Wang X.J."/>
            <person name="Zhu J.G."/>
            <person name="Ruan X.D."/>
            <person name="Zhao L."/>
            <person name="Wei J.T."/>
            <person name="Ye R.Z."/>
            <person name="Que T.C."/>
            <person name="Du C.H."/>
            <person name="Zhou Y.H."/>
            <person name="Cheng J.X."/>
            <person name="Dai P.F."/>
            <person name="Guo W.B."/>
            <person name="Han X.H."/>
            <person name="Huang E.J."/>
            <person name="Li L.F."/>
            <person name="Wei W."/>
            <person name="Gao Y.C."/>
            <person name="Liu J.Z."/>
            <person name="Shao H.Z."/>
            <person name="Wang X."/>
            <person name="Wang C.C."/>
            <person name="Yang T.C."/>
            <person name="Huo Q.B."/>
            <person name="Li W."/>
            <person name="Chen H.Y."/>
            <person name="Chen S.E."/>
            <person name="Zhou L.G."/>
            <person name="Ni X.B."/>
            <person name="Tian J.H."/>
            <person name="Sheng Y."/>
            <person name="Liu T."/>
            <person name="Pan Y.S."/>
            <person name="Xia L.Y."/>
            <person name="Li J."/>
            <person name="Zhao F."/>
            <person name="Cao W.C."/>
        </authorList>
    </citation>
    <scope>NUCLEOTIDE SEQUENCE</scope>
    <source>
        <strain evidence="2">Rmic-2018</strain>
    </source>
</reference>
<comment type="caution">
    <text evidence="2">The sequence shown here is derived from an EMBL/GenBank/DDBJ whole genome shotgun (WGS) entry which is preliminary data.</text>
</comment>
<organism evidence="2 3">
    <name type="scientific">Rhipicephalus microplus</name>
    <name type="common">Cattle tick</name>
    <name type="synonym">Boophilus microplus</name>
    <dbReference type="NCBI Taxonomy" id="6941"/>
    <lineage>
        <taxon>Eukaryota</taxon>
        <taxon>Metazoa</taxon>
        <taxon>Ecdysozoa</taxon>
        <taxon>Arthropoda</taxon>
        <taxon>Chelicerata</taxon>
        <taxon>Arachnida</taxon>
        <taxon>Acari</taxon>
        <taxon>Parasitiformes</taxon>
        <taxon>Ixodida</taxon>
        <taxon>Ixodoidea</taxon>
        <taxon>Ixodidae</taxon>
        <taxon>Rhipicephalinae</taxon>
        <taxon>Rhipicephalus</taxon>
        <taxon>Boophilus</taxon>
    </lineage>
</organism>
<reference evidence="2" key="2">
    <citation type="submission" date="2021-09" db="EMBL/GenBank/DDBJ databases">
        <authorList>
            <person name="Jia N."/>
            <person name="Wang J."/>
            <person name="Shi W."/>
            <person name="Du L."/>
            <person name="Sun Y."/>
            <person name="Zhan W."/>
            <person name="Jiang J."/>
            <person name="Wang Q."/>
            <person name="Zhang B."/>
            <person name="Ji P."/>
            <person name="Sakyi L.B."/>
            <person name="Cui X."/>
            <person name="Yuan T."/>
            <person name="Jiang B."/>
            <person name="Yang W."/>
            <person name="Lam T.T.-Y."/>
            <person name="Chang Q."/>
            <person name="Ding S."/>
            <person name="Wang X."/>
            <person name="Zhu J."/>
            <person name="Ruan X."/>
            <person name="Zhao L."/>
            <person name="Wei J."/>
            <person name="Que T."/>
            <person name="Du C."/>
            <person name="Cheng J."/>
            <person name="Dai P."/>
            <person name="Han X."/>
            <person name="Huang E."/>
            <person name="Gao Y."/>
            <person name="Liu J."/>
            <person name="Shao H."/>
            <person name="Ye R."/>
            <person name="Li L."/>
            <person name="Wei W."/>
            <person name="Wang X."/>
            <person name="Wang C."/>
            <person name="Huo Q."/>
            <person name="Li W."/>
            <person name="Guo W."/>
            <person name="Chen H."/>
            <person name="Chen S."/>
            <person name="Zhou L."/>
            <person name="Zhou L."/>
            <person name="Ni X."/>
            <person name="Tian J."/>
            <person name="Zhou Y."/>
            <person name="Sheng Y."/>
            <person name="Liu T."/>
            <person name="Pan Y."/>
            <person name="Xia L."/>
            <person name="Li J."/>
            <person name="Zhao F."/>
            <person name="Cao W."/>
        </authorList>
    </citation>
    <scope>NUCLEOTIDE SEQUENCE</scope>
    <source>
        <strain evidence="2">Rmic-2018</strain>
        <tissue evidence="2">Larvae</tissue>
    </source>
</reference>
<evidence type="ECO:0000313" key="3">
    <source>
        <dbReference type="Proteomes" id="UP000821866"/>
    </source>
</evidence>
<keyword evidence="1" id="KW-0175">Coiled coil</keyword>
<keyword evidence="3" id="KW-1185">Reference proteome</keyword>
<dbReference type="VEuPathDB" id="VectorBase:LOC119163539"/>
<evidence type="ECO:0000313" key="2">
    <source>
        <dbReference type="EMBL" id="KAH8030071.1"/>
    </source>
</evidence>